<evidence type="ECO:0000256" key="1">
    <source>
        <dbReference type="SAM" id="MobiDB-lite"/>
    </source>
</evidence>
<feature type="compositionally biased region" description="Basic and acidic residues" evidence="1">
    <location>
        <begin position="394"/>
        <end position="410"/>
    </location>
</feature>
<reference evidence="3" key="1">
    <citation type="submission" date="2016-11" db="UniProtKB">
        <authorList>
            <consortium name="WormBaseParasite"/>
        </authorList>
    </citation>
    <scope>IDENTIFICATION</scope>
</reference>
<feature type="compositionally biased region" description="Gly residues" evidence="1">
    <location>
        <begin position="188"/>
        <end position="199"/>
    </location>
</feature>
<name>A0A1I8BVH9_MELHA</name>
<dbReference type="AlphaFoldDB" id="A0A1I8BVH9"/>
<feature type="compositionally biased region" description="Low complexity" evidence="1">
    <location>
        <begin position="130"/>
        <end position="142"/>
    </location>
</feature>
<organism evidence="2 3">
    <name type="scientific">Meloidogyne hapla</name>
    <name type="common">Root-knot nematode worm</name>
    <dbReference type="NCBI Taxonomy" id="6305"/>
    <lineage>
        <taxon>Eukaryota</taxon>
        <taxon>Metazoa</taxon>
        <taxon>Ecdysozoa</taxon>
        <taxon>Nematoda</taxon>
        <taxon>Chromadorea</taxon>
        <taxon>Rhabditida</taxon>
        <taxon>Tylenchina</taxon>
        <taxon>Tylenchomorpha</taxon>
        <taxon>Tylenchoidea</taxon>
        <taxon>Meloidogynidae</taxon>
        <taxon>Meloidogyninae</taxon>
        <taxon>Meloidogyne</taxon>
    </lineage>
</organism>
<feature type="region of interest" description="Disordered" evidence="1">
    <location>
        <begin position="130"/>
        <end position="296"/>
    </location>
</feature>
<evidence type="ECO:0000313" key="3">
    <source>
        <dbReference type="WBParaSite" id="MhA1_Contig599.frz3.gene1"/>
    </source>
</evidence>
<feature type="region of interest" description="Disordered" evidence="1">
    <location>
        <begin position="323"/>
        <end position="356"/>
    </location>
</feature>
<feature type="compositionally biased region" description="Polar residues" evidence="1">
    <location>
        <begin position="235"/>
        <end position="252"/>
    </location>
</feature>
<evidence type="ECO:0000313" key="2">
    <source>
        <dbReference type="Proteomes" id="UP000095281"/>
    </source>
</evidence>
<feature type="compositionally biased region" description="Polar residues" evidence="1">
    <location>
        <begin position="444"/>
        <end position="469"/>
    </location>
</feature>
<protein>
    <submittedName>
        <fullName evidence="3">RRM domain-containing protein</fullName>
    </submittedName>
</protein>
<proteinExistence type="predicted"/>
<feature type="compositionally biased region" description="Acidic residues" evidence="1">
    <location>
        <begin position="411"/>
        <end position="420"/>
    </location>
</feature>
<feature type="region of interest" description="Disordered" evidence="1">
    <location>
        <begin position="384"/>
        <end position="422"/>
    </location>
</feature>
<feature type="region of interest" description="Disordered" evidence="1">
    <location>
        <begin position="444"/>
        <end position="485"/>
    </location>
</feature>
<feature type="compositionally biased region" description="Low complexity" evidence="1">
    <location>
        <begin position="331"/>
        <end position="351"/>
    </location>
</feature>
<feature type="compositionally biased region" description="Basic and acidic residues" evidence="1">
    <location>
        <begin position="219"/>
        <end position="234"/>
    </location>
</feature>
<keyword evidence="2" id="KW-1185">Reference proteome</keyword>
<accession>A0A1I8BVH9</accession>
<feature type="compositionally biased region" description="Low complexity" evidence="1">
    <location>
        <begin position="200"/>
        <end position="216"/>
    </location>
</feature>
<dbReference type="Proteomes" id="UP000095281">
    <property type="component" value="Unplaced"/>
</dbReference>
<feature type="compositionally biased region" description="Basic and acidic residues" evidence="1">
    <location>
        <begin position="171"/>
        <end position="185"/>
    </location>
</feature>
<dbReference type="WBParaSite" id="MhA1_Contig599.frz3.gene1">
    <property type="protein sequence ID" value="MhA1_Contig599.frz3.gene1"/>
    <property type="gene ID" value="MhA1_Contig599.frz3.gene1"/>
</dbReference>
<sequence>MSCFLPNGTKRPILDVNSEYLVYLWNFPNHLPMQDIRKDVFRRYGFVRFIETFEAWKYKKIGQIILEFTEQKEMDTFIEAFERKEVLNNFEPPIEFICLQKMGKQKFFDYVKEWSGVDLLSCRGIPPSFNRNSRNPSSSFSSPRPPSNNGIFKHMDDQKSQRSSNIFSRVSVEKENDSEVGEHLRQFGGRGRGGTGSFGGKSSTENNTNNNNTNNNSWGRDENRNINWNSRDRSSSFGGRQNGSNNSRQYNKGNDIGNNVDDKVKENSTDNNNRQFGAAGGFGTRRGSSKRGRIPKPYASEWENCVISPRNQQIQNLEDQNKFGQENLNNNGRSVSSMSSPSSLTKESSASVNNVEDSNTQIVWQKLKVTTSTINLEENGKDVEINDNINSNGVKKDDKKEEKNKNKEEKEEGELSDEEEIKNLSNTSTLSICSTTSLATIRRLSQSPNKNINNNFEEAETRPSSTTHFNKYRTKPPSLASEDDEGRNTMLIRKIKLGFSIERILEDLQNFGDIIEYKQLDETTAIFKFLDASEAELAAKVVSKNSNLFGTMAIFELQR</sequence>